<reference evidence="6" key="1">
    <citation type="submission" date="2017-03" db="EMBL/GenBank/DDBJ databases">
        <title>Genomes of endolithic fungi from Antarctica.</title>
        <authorList>
            <person name="Coleine C."/>
            <person name="Masonjones S."/>
            <person name="Stajich J.E."/>
        </authorList>
    </citation>
    <scope>NUCLEOTIDE SEQUENCE [LARGE SCALE GENOMIC DNA]</scope>
    <source>
        <strain evidence="6">CCFEE 5527</strain>
    </source>
</reference>
<dbReference type="STRING" id="1507870.A0A1V8TKS8"/>
<dbReference type="Proteomes" id="UP000192596">
    <property type="component" value="Unassembled WGS sequence"/>
</dbReference>
<proteinExistence type="inferred from homology"/>
<sequence length="148" mass="15789">MKPVAALALLVKAVVGMTSVHFDGDYDERTRSLAKTSCSAGVNGLTTRYGWQTQGNVPHFPYIGGWDGGASWNSQYCGSCLAVTYNNKTINVLVVDHIDYGLDMAIAAMDELTEGRATQDSPIYAKAEVVVSAACGVPPRKRSEDALA</sequence>
<comment type="caution">
    <text evidence="5">The sequence shown here is derived from an EMBL/GenBank/DDBJ whole genome shotgun (WGS) entry which is preliminary data.</text>
</comment>
<evidence type="ECO:0000256" key="1">
    <source>
        <dbReference type="ARBA" id="ARBA00004613"/>
    </source>
</evidence>
<dbReference type="InterPro" id="IPR036908">
    <property type="entry name" value="RlpA-like_sf"/>
</dbReference>
<dbReference type="EMBL" id="NAJO01000006">
    <property type="protein sequence ID" value="OQO11838.1"/>
    <property type="molecule type" value="Genomic_DNA"/>
</dbReference>
<dbReference type="SUPFAM" id="SSF50685">
    <property type="entry name" value="Barwin-like endoglucanases"/>
    <property type="match status" value="1"/>
</dbReference>
<keyword evidence="6" id="KW-1185">Reference proteome</keyword>
<evidence type="ECO:0000256" key="4">
    <source>
        <dbReference type="SAM" id="SignalP"/>
    </source>
</evidence>
<evidence type="ECO:0000313" key="6">
    <source>
        <dbReference type="Proteomes" id="UP000192596"/>
    </source>
</evidence>
<dbReference type="GO" id="GO:0005576">
    <property type="term" value="C:extracellular region"/>
    <property type="evidence" value="ECO:0007669"/>
    <property type="project" value="UniProtKB-SubCell"/>
</dbReference>
<keyword evidence="4" id="KW-0732">Signal</keyword>
<feature type="signal peptide" evidence="4">
    <location>
        <begin position="1"/>
        <end position="16"/>
    </location>
</feature>
<gene>
    <name evidence="5" type="ORF">B0A48_03565</name>
</gene>
<organism evidence="5 6">
    <name type="scientific">Cryoendolithus antarcticus</name>
    <dbReference type="NCBI Taxonomy" id="1507870"/>
    <lineage>
        <taxon>Eukaryota</taxon>
        <taxon>Fungi</taxon>
        <taxon>Dikarya</taxon>
        <taxon>Ascomycota</taxon>
        <taxon>Pezizomycotina</taxon>
        <taxon>Dothideomycetes</taxon>
        <taxon>Dothideomycetidae</taxon>
        <taxon>Cladosporiales</taxon>
        <taxon>Cladosporiaceae</taxon>
        <taxon>Cryoendolithus</taxon>
    </lineage>
</organism>
<dbReference type="CDD" id="cd22778">
    <property type="entry name" value="DPBB_CEPL-like"/>
    <property type="match status" value="1"/>
</dbReference>
<dbReference type="Pfam" id="PF07249">
    <property type="entry name" value="Cerato-platanin"/>
    <property type="match status" value="1"/>
</dbReference>
<accession>A0A1V8TKS8</accession>
<name>A0A1V8TKS8_9PEZI</name>
<evidence type="ECO:0008006" key="7">
    <source>
        <dbReference type="Google" id="ProtNLM"/>
    </source>
</evidence>
<keyword evidence="3" id="KW-0964">Secreted</keyword>
<comment type="subcellular location">
    <subcellularLocation>
        <location evidence="1">Secreted</location>
    </subcellularLocation>
</comment>
<protein>
    <recommendedName>
        <fullName evidence="7">Eliciting plant response-like protein</fullName>
    </recommendedName>
</protein>
<dbReference type="Gene3D" id="2.40.40.10">
    <property type="entry name" value="RlpA-like domain"/>
    <property type="match status" value="1"/>
</dbReference>
<evidence type="ECO:0000256" key="3">
    <source>
        <dbReference type="ARBA" id="ARBA00022525"/>
    </source>
</evidence>
<evidence type="ECO:0000313" key="5">
    <source>
        <dbReference type="EMBL" id="OQO11838.1"/>
    </source>
</evidence>
<comment type="similarity">
    <text evidence="2">Belongs to the cerato-platanin family.</text>
</comment>
<dbReference type="InterPro" id="IPR010829">
    <property type="entry name" value="Cerato-platanin"/>
</dbReference>
<feature type="chain" id="PRO_5012190117" description="Eliciting plant response-like protein" evidence="4">
    <location>
        <begin position="17"/>
        <end position="148"/>
    </location>
</feature>
<evidence type="ECO:0000256" key="2">
    <source>
        <dbReference type="ARBA" id="ARBA00010421"/>
    </source>
</evidence>
<dbReference type="OrthoDB" id="4898945at2759"/>
<dbReference type="InParanoid" id="A0A1V8TKS8"/>
<dbReference type="AlphaFoldDB" id="A0A1V8TKS8"/>